<reference evidence="1" key="1">
    <citation type="journal article" date="2019" name="bioRxiv">
        <title>The Genome of the Zebra Mussel, Dreissena polymorpha: A Resource for Invasive Species Research.</title>
        <authorList>
            <person name="McCartney M.A."/>
            <person name="Auch B."/>
            <person name="Kono T."/>
            <person name="Mallez S."/>
            <person name="Zhang Y."/>
            <person name="Obille A."/>
            <person name="Becker A."/>
            <person name="Abrahante J.E."/>
            <person name="Garbe J."/>
            <person name="Badalamenti J.P."/>
            <person name="Herman A."/>
            <person name="Mangelson H."/>
            <person name="Liachko I."/>
            <person name="Sullivan S."/>
            <person name="Sone E.D."/>
            <person name="Koren S."/>
            <person name="Silverstein K.A.T."/>
            <person name="Beckman K.B."/>
            <person name="Gohl D.M."/>
        </authorList>
    </citation>
    <scope>NUCLEOTIDE SEQUENCE</scope>
    <source>
        <strain evidence="1">Duluth1</strain>
        <tissue evidence="1">Whole animal</tissue>
    </source>
</reference>
<name>A0A9D3Z423_DREPO</name>
<reference evidence="1" key="2">
    <citation type="submission" date="2020-11" db="EMBL/GenBank/DDBJ databases">
        <authorList>
            <person name="McCartney M.A."/>
            <person name="Auch B."/>
            <person name="Kono T."/>
            <person name="Mallez S."/>
            <person name="Becker A."/>
            <person name="Gohl D.M."/>
            <person name="Silverstein K.A.T."/>
            <person name="Koren S."/>
            <person name="Bechman K.B."/>
            <person name="Herman A."/>
            <person name="Abrahante J.E."/>
            <person name="Garbe J."/>
        </authorList>
    </citation>
    <scope>NUCLEOTIDE SEQUENCE</scope>
    <source>
        <strain evidence="1">Duluth1</strain>
        <tissue evidence="1">Whole animal</tissue>
    </source>
</reference>
<accession>A0A9D3Z423</accession>
<dbReference type="AlphaFoldDB" id="A0A9D3Z423"/>
<evidence type="ECO:0000313" key="2">
    <source>
        <dbReference type="Proteomes" id="UP000828390"/>
    </source>
</evidence>
<protein>
    <submittedName>
        <fullName evidence="1">Uncharacterized protein</fullName>
    </submittedName>
</protein>
<sequence length="129" mass="14943">MLQVVEKDVSQEIYVPKLQLTDSQSRKRYSNYTSSYANSSLFVTSVVSRQNESQLGKKLRKSKRGKALIESPIHMDSLHRQQMRVFLLQGPNTQDFHCWTNYPESKSTTILTSLFESLWCPLLEVQKLS</sequence>
<organism evidence="1 2">
    <name type="scientific">Dreissena polymorpha</name>
    <name type="common">Zebra mussel</name>
    <name type="synonym">Mytilus polymorpha</name>
    <dbReference type="NCBI Taxonomy" id="45954"/>
    <lineage>
        <taxon>Eukaryota</taxon>
        <taxon>Metazoa</taxon>
        <taxon>Spiralia</taxon>
        <taxon>Lophotrochozoa</taxon>
        <taxon>Mollusca</taxon>
        <taxon>Bivalvia</taxon>
        <taxon>Autobranchia</taxon>
        <taxon>Heteroconchia</taxon>
        <taxon>Euheterodonta</taxon>
        <taxon>Imparidentia</taxon>
        <taxon>Neoheterodontei</taxon>
        <taxon>Myida</taxon>
        <taxon>Dreissenoidea</taxon>
        <taxon>Dreissenidae</taxon>
        <taxon>Dreissena</taxon>
    </lineage>
</organism>
<keyword evidence="2" id="KW-1185">Reference proteome</keyword>
<comment type="caution">
    <text evidence="1">The sequence shown here is derived from an EMBL/GenBank/DDBJ whole genome shotgun (WGS) entry which is preliminary data.</text>
</comment>
<dbReference type="Proteomes" id="UP000828390">
    <property type="component" value="Unassembled WGS sequence"/>
</dbReference>
<proteinExistence type="predicted"/>
<gene>
    <name evidence="1" type="ORF">DPMN_072204</name>
</gene>
<evidence type="ECO:0000313" key="1">
    <source>
        <dbReference type="EMBL" id="KAH3712500.1"/>
    </source>
</evidence>
<dbReference type="EMBL" id="JAIWYP010000014">
    <property type="protein sequence ID" value="KAH3712500.1"/>
    <property type="molecule type" value="Genomic_DNA"/>
</dbReference>